<dbReference type="Proteomes" id="UP000054771">
    <property type="component" value="Unassembled WGS sequence"/>
</dbReference>
<keyword evidence="1" id="KW-1133">Transmembrane helix</keyword>
<evidence type="ECO:0000259" key="2">
    <source>
        <dbReference type="Pfam" id="PF24864"/>
    </source>
</evidence>
<proteinExistence type="predicted"/>
<dbReference type="AlphaFoldDB" id="A0A0U5C6F9"/>
<reference evidence="4" key="1">
    <citation type="journal article" date="2016" name="Genome Announc.">
        <title>Draft genome sequences of fungus Aspergillus calidoustus.</title>
        <authorList>
            <person name="Horn F."/>
            <person name="Linde J."/>
            <person name="Mattern D.J."/>
            <person name="Walther G."/>
            <person name="Guthke R."/>
            <person name="Scherlach K."/>
            <person name="Martin K."/>
            <person name="Brakhage A.A."/>
            <person name="Petzke L."/>
            <person name="Valiante V."/>
        </authorList>
    </citation>
    <scope>NUCLEOTIDE SEQUENCE [LARGE SCALE GENOMIC DNA]</scope>
    <source>
        <strain evidence="4">SF006504</strain>
    </source>
</reference>
<evidence type="ECO:0000313" key="4">
    <source>
        <dbReference type="Proteomes" id="UP000054771"/>
    </source>
</evidence>
<accession>A0A0U5C6F9</accession>
<organism evidence="3 4">
    <name type="scientific">Aspergillus calidoustus</name>
    <dbReference type="NCBI Taxonomy" id="454130"/>
    <lineage>
        <taxon>Eukaryota</taxon>
        <taxon>Fungi</taxon>
        <taxon>Dikarya</taxon>
        <taxon>Ascomycota</taxon>
        <taxon>Pezizomycotina</taxon>
        <taxon>Eurotiomycetes</taxon>
        <taxon>Eurotiomycetidae</taxon>
        <taxon>Eurotiales</taxon>
        <taxon>Aspergillaceae</taxon>
        <taxon>Aspergillus</taxon>
        <taxon>Aspergillus subgen. Nidulantes</taxon>
    </lineage>
</organism>
<feature type="transmembrane region" description="Helical" evidence="1">
    <location>
        <begin position="234"/>
        <end position="254"/>
    </location>
</feature>
<protein>
    <recommendedName>
        <fullName evidence="2">DUF7730 domain-containing protein</fullName>
    </recommendedName>
</protein>
<feature type="domain" description="DUF7730" evidence="2">
    <location>
        <begin position="186"/>
        <end position="421"/>
    </location>
</feature>
<name>A0A0U5C6F9_ASPCI</name>
<dbReference type="Pfam" id="PF24864">
    <property type="entry name" value="DUF7730"/>
    <property type="match status" value="1"/>
</dbReference>
<gene>
    <name evidence="3" type="ORF">ASPCAL05097</name>
</gene>
<dbReference type="PANTHER" id="PTHR38790">
    <property type="entry name" value="2EXR DOMAIN-CONTAINING PROTEIN-RELATED"/>
    <property type="match status" value="1"/>
</dbReference>
<keyword evidence="1" id="KW-0472">Membrane</keyword>
<dbReference type="OrthoDB" id="4757095at2759"/>
<sequence>MKSLTETIAGLFSDHHRLAADRESRTGGFGFDKLLLDKRLEALLGGEIGLLCRLLVLALCWSKSASRALTGSGASSTSCSYALVQRLFNKRVLGSSTFSAKICGGGESCQDFVRAAGAGSKFSGTEIEGLVSTAWPEGTPHGALVSFTFLYPPSPRLNLLLDPFRHKVASEMYILTQLQSESCPIHAQPQSRLLSLPYELRAVIYKAVFSRNVIHLSTICAEDTERIERVCHTWLVYLIASTLAMLPIPAMPVYPLTGFMSRCIEHWDARWNYVHTACSKHPISAGNLLGFPLTCRRAYLESIQLLYAQHTFSMDGSHAHTFWTFYRKTPMCYLNALRSLRLITTLVPPKQPLTSRVYPIVKSQYIGAWQAISGLPSLQSLLVTSTYAFVMSRDHLLQDAEFINPMKAVQQRGLKHFDVVLHVTQLFFPRNAQNTLREHKLLWESFEIETAGAYGSAGLWEGMHPVCRLIAMNVAMKNAPVRGQMLAERDLMAWIDQFGPASSGLGFNGADAMGDAKRLRLYERPWPGAQHERQGPVQEAAKATAEAAMNAVKEKYQHARVTCELQAGDLENINRAVDLESMNRAVKYLYKYPELPKGEGAPTLKYLIGA</sequence>
<keyword evidence="1" id="KW-0812">Transmembrane</keyword>
<dbReference type="EMBL" id="CDMC01000004">
    <property type="protein sequence ID" value="CEL03962.1"/>
    <property type="molecule type" value="Genomic_DNA"/>
</dbReference>
<evidence type="ECO:0000313" key="3">
    <source>
        <dbReference type="EMBL" id="CEL03962.1"/>
    </source>
</evidence>
<evidence type="ECO:0000256" key="1">
    <source>
        <dbReference type="SAM" id="Phobius"/>
    </source>
</evidence>
<keyword evidence="4" id="KW-1185">Reference proteome</keyword>
<dbReference type="InterPro" id="IPR056632">
    <property type="entry name" value="DUF7730"/>
</dbReference>